<keyword evidence="2" id="KW-1185">Reference proteome</keyword>
<dbReference type="Pfam" id="PF08843">
    <property type="entry name" value="AbiEii"/>
    <property type="match status" value="1"/>
</dbReference>
<reference evidence="1 2" key="1">
    <citation type="submission" date="2018-10" db="EMBL/GenBank/DDBJ databases">
        <title>Isolation, diversity and antifungal activity of actinobacteria from wheat.</title>
        <authorList>
            <person name="Han C."/>
        </authorList>
    </citation>
    <scope>NUCLEOTIDE SEQUENCE [LARGE SCALE GENOMIC DNA]</scope>
    <source>
        <strain evidence="1 2">NEAU-YY56</strain>
    </source>
</reference>
<organism evidence="1 2">
    <name type="scientific">Cellulomonas triticagri</name>
    <dbReference type="NCBI Taxonomy" id="2483352"/>
    <lineage>
        <taxon>Bacteria</taxon>
        <taxon>Bacillati</taxon>
        <taxon>Actinomycetota</taxon>
        <taxon>Actinomycetes</taxon>
        <taxon>Micrococcales</taxon>
        <taxon>Cellulomonadaceae</taxon>
        <taxon>Cellulomonas</taxon>
    </lineage>
</organism>
<name>A0A3M2J4P8_9CELL</name>
<sequence>MTDTTGEEPTLGPALPEGAADAWRELGPAVPRTAYLAGGTALAAHLHHRLSRDLDFFTDGPFDEAVLVEVLRSRGRFAVTDQGPGTLNGVFEDTKVQFLDASTQRPLRGFTEVDGVRIASLPDLLATKVKVIADRGELRDYFDLMVIEQRTDLTVEEGLVLFVDRYQPASPESAISAIVRGLGYLDDVNDDPGLPVERAEVEAYWRRRAPEIVRWFAAQAW</sequence>
<dbReference type="OrthoDB" id="7051771at2"/>
<proteinExistence type="predicted"/>
<evidence type="ECO:0000313" key="2">
    <source>
        <dbReference type="Proteomes" id="UP000269289"/>
    </source>
</evidence>
<evidence type="ECO:0008006" key="3">
    <source>
        <dbReference type="Google" id="ProtNLM"/>
    </source>
</evidence>
<accession>A0A3M2J4P8</accession>
<protein>
    <recommendedName>
        <fullName evidence="3">Nucleotidyl transferase AbiEii/AbiGii toxin family protein</fullName>
    </recommendedName>
</protein>
<dbReference type="InterPro" id="IPR014942">
    <property type="entry name" value="AbiEii"/>
</dbReference>
<dbReference type="Proteomes" id="UP000269289">
    <property type="component" value="Unassembled WGS sequence"/>
</dbReference>
<gene>
    <name evidence="1" type="ORF">EBM89_13940</name>
</gene>
<comment type="caution">
    <text evidence="1">The sequence shown here is derived from an EMBL/GenBank/DDBJ whole genome shotgun (WGS) entry which is preliminary data.</text>
</comment>
<dbReference type="RefSeq" id="WP_122150023.1">
    <property type="nucleotide sequence ID" value="NZ_RFFI01000080.1"/>
</dbReference>
<dbReference type="EMBL" id="RFFI01000080">
    <property type="protein sequence ID" value="RMI07071.1"/>
    <property type="molecule type" value="Genomic_DNA"/>
</dbReference>
<dbReference type="AlphaFoldDB" id="A0A3M2J4P8"/>
<evidence type="ECO:0000313" key="1">
    <source>
        <dbReference type="EMBL" id="RMI07071.1"/>
    </source>
</evidence>